<dbReference type="AlphaFoldDB" id="A0A7W7WQ91"/>
<sequence length="316" mass="32397">MTRDGNKTDVVVALDVGGTGIKCALVGRDGTSHHTERHPTRAEQGPATVIETILGIAEGLASRATADGLTPVAVGIAVPGVVDETTGTAVWSANLGFRDVPLRELVTTRLGLPAALGHDVRVGGIAEARLGSGRDDRHLLFVAVGTGIAAAHLVDGVALTGAHGAAGEIGHIVVRPDGPRCGCGQVGCLEAVASAAAVGRRYTELAGVPATAAQVAGLVGREKLATRVWRETIDALADGLLIAQALFDVERIVIGGGLAEAGDDLLEPLRVALRQRLTFHREPRLVPATLGDEAGCLGAALLALDNLLMLDNVEVR</sequence>
<dbReference type="EMBL" id="JACHJW010000001">
    <property type="protein sequence ID" value="MBB4959584.1"/>
    <property type="molecule type" value="Genomic_DNA"/>
</dbReference>
<keyword evidence="2" id="KW-0808">Transferase</keyword>
<evidence type="ECO:0000256" key="1">
    <source>
        <dbReference type="ARBA" id="ARBA00006479"/>
    </source>
</evidence>
<accession>A0A7W7WQ91</accession>
<name>A0A7W7WQ91_9ACTN</name>
<organism evidence="2 3">
    <name type="scientific">Micromonospora polyrhachis</name>
    <dbReference type="NCBI Taxonomy" id="1282883"/>
    <lineage>
        <taxon>Bacteria</taxon>
        <taxon>Bacillati</taxon>
        <taxon>Actinomycetota</taxon>
        <taxon>Actinomycetes</taxon>
        <taxon>Micromonosporales</taxon>
        <taxon>Micromonosporaceae</taxon>
        <taxon>Micromonospora</taxon>
    </lineage>
</organism>
<evidence type="ECO:0000313" key="3">
    <source>
        <dbReference type="Proteomes" id="UP000578819"/>
    </source>
</evidence>
<comment type="similarity">
    <text evidence="1">Belongs to the ROK (NagC/XylR) family.</text>
</comment>
<dbReference type="InterPro" id="IPR000600">
    <property type="entry name" value="ROK"/>
</dbReference>
<dbReference type="RefSeq" id="WP_184535490.1">
    <property type="nucleotide sequence ID" value="NZ_JACHJW010000001.1"/>
</dbReference>
<dbReference type="GO" id="GO:0004340">
    <property type="term" value="F:glucokinase activity"/>
    <property type="evidence" value="ECO:0007669"/>
    <property type="project" value="UniProtKB-EC"/>
</dbReference>
<dbReference type="SUPFAM" id="SSF53067">
    <property type="entry name" value="Actin-like ATPase domain"/>
    <property type="match status" value="1"/>
</dbReference>
<protein>
    <submittedName>
        <fullName evidence="2">Glucokinase</fullName>
        <ecNumber evidence="2">2.7.1.2</ecNumber>
    </submittedName>
</protein>
<dbReference type="PANTHER" id="PTHR18964">
    <property type="entry name" value="ROK (REPRESSOR, ORF, KINASE) FAMILY"/>
    <property type="match status" value="1"/>
</dbReference>
<comment type="caution">
    <text evidence="2">The sequence shown here is derived from an EMBL/GenBank/DDBJ whole genome shotgun (WGS) entry which is preliminary data.</text>
</comment>
<reference evidence="2 3" key="1">
    <citation type="submission" date="2020-08" db="EMBL/GenBank/DDBJ databases">
        <title>Sequencing the genomes of 1000 actinobacteria strains.</title>
        <authorList>
            <person name="Klenk H.-P."/>
        </authorList>
    </citation>
    <scope>NUCLEOTIDE SEQUENCE [LARGE SCALE GENOMIC DNA]</scope>
    <source>
        <strain evidence="2 3">DSM 45886</strain>
    </source>
</reference>
<dbReference type="EC" id="2.7.1.2" evidence="2"/>
<dbReference type="InterPro" id="IPR043129">
    <property type="entry name" value="ATPase_NBD"/>
</dbReference>
<dbReference type="Proteomes" id="UP000578819">
    <property type="component" value="Unassembled WGS sequence"/>
</dbReference>
<gene>
    <name evidence="2" type="ORF">FHR38_003317</name>
</gene>
<dbReference type="Pfam" id="PF00480">
    <property type="entry name" value="ROK"/>
    <property type="match status" value="1"/>
</dbReference>
<dbReference type="PANTHER" id="PTHR18964:SF149">
    <property type="entry name" value="BIFUNCTIONAL UDP-N-ACETYLGLUCOSAMINE 2-EPIMERASE_N-ACETYLMANNOSAMINE KINASE"/>
    <property type="match status" value="1"/>
</dbReference>
<dbReference type="Gene3D" id="3.30.420.40">
    <property type="match status" value="2"/>
</dbReference>
<proteinExistence type="inferred from homology"/>
<keyword evidence="3" id="KW-1185">Reference proteome</keyword>
<keyword evidence="2" id="KW-0418">Kinase</keyword>
<evidence type="ECO:0000313" key="2">
    <source>
        <dbReference type="EMBL" id="MBB4959584.1"/>
    </source>
</evidence>